<dbReference type="OrthoDB" id="4084661at2759"/>
<keyword evidence="3" id="KW-1185">Reference proteome</keyword>
<sequence length="418" mass="48345">MISRTLAWTPRIFVSAARFRVGLNLPTNCRYLSSKPPIFTLDLDLNDLNLESNQSEPSPPQEKAKKDDLSDILADIVFEPEGSESSELDRIFADLAKGSGTENDNHYTNVTLDQTDEDVFEQESKQSEIIGEEKRLFEDIFDTYARNDRETPSSSKLEEEVLWNLQQSFAKPSRKAENMPYFHQKLSALVIRKCLESAKTAMHPTLDYLASLNKQLELVEFLSETLARYDAKDYNEDSFYMHKLNNELTEAFEARTNEVFETANQRSIASPVEPYLNEYTLPVMFNHILRLLSTKFYNGQLALSLFNSMKKDINLYTIMCNQETYNEMLKVYWIYMGKSSLCEIELLMVEMTTNGFKGDLTTFIILKEIMGEYHTMRMGKTLYNPGGAPIWSLEDEKRATKMGEKLRELGRYLRKSHH</sequence>
<dbReference type="AlphaFoldDB" id="A0A1L0BNW9"/>
<dbReference type="EMBL" id="LT635759">
    <property type="protein sequence ID" value="SGZ53087.1"/>
    <property type="molecule type" value="Genomic_DNA"/>
</dbReference>
<name>A0A1L0BNW9_9ASCO</name>
<evidence type="ECO:0000313" key="3">
    <source>
        <dbReference type="Proteomes" id="UP000182334"/>
    </source>
</evidence>
<feature type="domain" description="Mtf2-like C-terminal" evidence="1">
    <location>
        <begin position="197"/>
        <end position="411"/>
    </location>
</feature>
<protein>
    <submittedName>
        <fullName evidence="2">CIC11C00000000229</fullName>
    </submittedName>
</protein>
<dbReference type="InterPro" id="IPR040009">
    <property type="entry name" value="Mtf2/C5D6.12-like"/>
</dbReference>
<gene>
    <name evidence="2" type="ORF">SAMEA4029010_CIC11G00000000229</name>
</gene>
<dbReference type="InterPro" id="IPR043837">
    <property type="entry name" value="Mtf2-like_C"/>
</dbReference>
<dbReference type="PANTHER" id="PTHR39468:SF1">
    <property type="entry name" value="MTF2-LIKE C-TERMINAL DOMAIN-CONTAINING PROTEIN"/>
    <property type="match status" value="1"/>
</dbReference>
<proteinExistence type="predicted"/>
<evidence type="ECO:0000259" key="1">
    <source>
        <dbReference type="Pfam" id="PF19189"/>
    </source>
</evidence>
<reference evidence="2 3" key="1">
    <citation type="submission" date="2016-10" db="EMBL/GenBank/DDBJ databases">
        <authorList>
            <person name="de Groot N.N."/>
        </authorList>
    </citation>
    <scope>NUCLEOTIDE SEQUENCE [LARGE SCALE GENOMIC DNA]</scope>
    <source>
        <strain evidence="2 3">CBS 141442</strain>
    </source>
</reference>
<accession>A0A1L0BNW9</accession>
<dbReference type="STRING" id="45354.A0A1L0BNW9"/>
<dbReference type="Proteomes" id="UP000182334">
    <property type="component" value="Chromosome IV"/>
</dbReference>
<organism evidence="2 3">
    <name type="scientific">Sungouiella intermedia</name>
    <dbReference type="NCBI Taxonomy" id="45354"/>
    <lineage>
        <taxon>Eukaryota</taxon>
        <taxon>Fungi</taxon>
        <taxon>Dikarya</taxon>
        <taxon>Ascomycota</taxon>
        <taxon>Saccharomycotina</taxon>
        <taxon>Pichiomycetes</taxon>
        <taxon>Metschnikowiaceae</taxon>
        <taxon>Sungouiella</taxon>
    </lineage>
</organism>
<dbReference type="Pfam" id="PF19189">
    <property type="entry name" value="Mtf2"/>
    <property type="match status" value="1"/>
</dbReference>
<dbReference type="GO" id="GO:0005739">
    <property type="term" value="C:mitochondrion"/>
    <property type="evidence" value="ECO:0007669"/>
    <property type="project" value="InterPro"/>
</dbReference>
<evidence type="ECO:0000313" key="2">
    <source>
        <dbReference type="EMBL" id="SGZ53087.1"/>
    </source>
</evidence>
<dbReference type="PANTHER" id="PTHR39468">
    <property type="entry name" value="CHROMOSOME 7, WHOLE GENOME SHOTGUN SEQUENCE"/>
    <property type="match status" value="1"/>
</dbReference>